<proteinExistence type="inferred from homology"/>
<evidence type="ECO:0000256" key="2">
    <source>
        <dbReference type="ARBA" id="ARBA00010687"/>
    </source>
</evidence>
<evidence type="ECO:0000256" key="1">
    <source>
        <dbReference type="ARBA" id="ARBA00001695"/>
    </source>
</evidence>
<accession>A0AAU9LAC1</accession>
<evidence type="ECO:0000313" key="7">
    <source>
        <dbReference type="EMBL" id="CAH0481554.1"/>
    </source>
</evidence>
<evidence type="ECO:0000256" key="3">
    <source>
        <dbReference type="ARBA" id="ARBA00012556"/>
    </source>
</evidence>
<keyword evidence="6" id="KW-0732">Signal</keyword>
<dbReference type="PANTHER" id="PTHR34983:SF1">
    <property type="entry name" value="ARABINOGALACTAN ENDO-BETA-1,4-GALACTANASE A"/>
    <property type="match status" value="1"/>
</dbReference>
<reference evidence="7" key="1">
    <citation type="submission" date="2021-11" db="EMBL/GenBank/DDBJ databases">
        <authorList>
            <person name="Islam A."/>
            <person name="Islam S."/>
            <person name="Flora M.S."/>
            <person name="Rahman M."/>
            <person name="Ziaur R.M."/>
            <person name="Epstein J.H."/>
            <person name="Hassan M."/>
            <person name="Klassen M."/>
            <person name="Woodard K."/>
            <person name="Webb A."/>
            <person name="Webby R.J."/>
            <person name="El Zowalaty M.E."/>
        </authorList>
    </citation>
    <scope>NUCLEOTIDE SEQUENCE</scope>
    <source>
        <strain evidence="7">Pbs3</strain>
    </source>
</reference>
<dbReference type="GO" id="GO:0015926">
    <property type="term" value="F:glucosidase activity"/>
    <property type="evidence" value="ECO:0007669"/>
    <property type="project" value="InterPro"/>
</dbReference>
<comment type="catalytic activity">
    <reaction evidence="1">
        <text>The enzyme specifically hydrolyzes (1-&gt;4)-beta-D-galactosidic linkages in type I arabinogalactans.</text>
        <dbReference type="EC" id="3.2.1.89"/>
    </reaction>
</comment>
<dbReference type="Gene3D" id="3.20.20.80">
    <property type="entry name" value="Glycosidases"/>
    <property type="match status" value="2"/>
</dbReference>
<dbReference type="InterPro" id="IPR011683">
    <property type="entry name" value="Glyco_hydro_53"/>
</dbReference>
<organism evidence="7 8">
    <name type="scientific">Peronospora belbahrii</name>
    <dbReference type="NCBI Taxonomy" id="622444"/>
    <lineage>
        <taxon>Eukaryota</taxon>
        <taxon>Sar</taxon>
        <taxon>Stramenopiles</taxon>
        <taxon>Oomycota</taxon>
        <taxon>Peronosporomycetes</taxon>
        <taxon>Peronosporales</taxon>
        <taxon>Peronosporaceae</taxon>
        <taxon>Peronospora</taxon>
    </lineage>
</organism>
<feature type="signal peptide" evidence="6">
    <location>
        <begin position="1"/>
        <end position="22"/>
    </location>
</feature>
<dbReference type="AlphaFoldDB" id="A0AAU9LAC1"/>
<dbReference type="PANTHER" id="PTHR34983">
    <property type="entry name" value="ARABINOGALACTAN ENDO-BETA-1,4-GALACTANASE A"/>
    <property type="match status" value="1"/>
</dbReference>
<feature type="chain" id="PRO_5043605743" description="arabinogalactan endo-beta-1,4-galactanase" evidence="6">
    <location>
        <begin position="23"/>
        <end position="306"/>
    </location>
</feature>
<dbReference type="InterPro" id="IPR017853">
    <property type="entry name" value="GH"/>
</dbReference>
<evidence type="ECO:0000256" key="4">
    <source>
        <dbReference type="ARBA" id="ARBA00022801"/>
    </source>
</evidence>
<dbReference type="EMBL" id="CAKKTJ010000329">
    <property type="protein sequence ID" value="CAH0481554.1"/>
    <property type="molecule type" value="Genomic_DNA"/>
</dbReference>
<evidence type="ECO:0000313" key="8">
    <source>
        <dbReference type="Proteomes" id="UP001160483"/>
    </source>
</evidence>
<evidence type="ECO:0000256" key="6">
    <source>
        <dbReference type="SAM" id="SignalP"/>
    </source>
</evidence>
<evidence type="ECO:0000256" key="5">
    <source>
        <dbReference type="ARBA" id="ARBA00023295"/>
    </source>
</evidence>
<keyword evidence="5" id="KW-0326">Glycosidase</keyword>
<gene>
    <name evidence="7" type="ORF">PBS003_LOCUS8159</name>
</gene>
<comment type="similarity">
    <text evidence="2">Belongs to the glycosyl hydrolase 53 family.</text>
</comment>
<dbReference type="Pfam" id="PF07745">
    <property type="entry name" value="Glyco_hydro_53"/>
    <property type="match status" value="1"/>
</dbReference>
<keyword evidence="4" id="KW-0378">Hydrolase</keyword>
<sequence length="306" mass="33403">MLTKILFLIGVYTASMFNVAEALTKGHDLSFVTLMETKQGANWIPTSGKHTSIESILGAGGMDTVRLRLWTSGDYDLDYTLALAQRPFTAGGVKLTILSLGNKIAGGFLFPMGKINGDFKAFATLWKAARQGVTDAVSAGTSRPKVMIHLENGWNSNKVLPFFKGLFAEGTVTQNDVDAFGFSFYPFYNTEGNTCRAQVFSNGNGQYLRHRHLRRRDQLADEVTKVKMSADFPVSAEGQVAWVAAIIDILERLPNKLGAGIFNWEPGYLSVAGLGSSCESALLFSVNWDKWPETDATALSSVTMFA</sequence>
<dbReference type="SUPFAM" id="SSF51445">
    <property type="entry name" value="(Trans)glycosidases"/>
    <property type="match status" value="1"/>
</dbReference>
<comment type="caution">
    <text evidence="7">The sequence shown here is derived from an EMBL/GenBank/DDBJ whole genome shotgun (WGS) entry which is preliminary data.</text>
</comment>
<name>A0AAU9LAC1_9STRA</name>
<dbReference type="EC" id="3.2.1.89" evidence="3"/>
<dbReference type="GO" id="GO:0045490">
    <property type="term" value="P:pectin catabolic process"/>
    <property type="evidence" value="ECO:0007669"/>
    <property type="project" value="TreeGrafter"/>
</dbReference>
<dbReference type="GO" id="GO:0031218">
    <property type="term" value="F:arabinogalactan endo-1,4-beta-galactosidase activity"/>
    <property type="evidence" value="ECO:0007669"/>
    <property type="project" value="UniProtKB-EC"/>
</dbReference>
<protein>
    <recommendedName>
        <fullName evidence="3">arabinogalactan endo-beta-1,4-galactanase</fullName>
        <ecNumber evidence="3">3.2.1.89</ecNumber>
    </recommendedName>
</protein>
<dbReference type="Proteomes" id="UP001160483">
    <property type="component" value="Unassembled WGS sequence"/>
</dbReference>